<evidence type="ECO:0000256" key="1">
    <source>
        <dbReference type="SAM" id="Phobius"/>
    </source>
</evidence>
<reference evidence="2" key="1">
    <citation type="submission" date="2019-12" db="EMBL/GenBank/DDBJ databases">
        <title>An insight into the sialome of adult female Ixodes ricinus ticks feeding for 6 days.</title>
        <authorList>
            <person name="Perner J."/>
            <person name="Ribeiro J.M.C."/>
        </authorList>
    </citation>
    <scope>NUCLEOTIDE SEQUENCE</scope>
    <source>
        <strain evidence="2">Semi-engorged</strain>
        <tissue evidence="2">Salivary glands</tissue>
    </source>
</reference>
<sequence>MGIRHRFRKSLAGFAGVVFFCVVNVLILVGTGARPFRGLNFCRRGVGLTRPEDVLKAGARYRFSCARFQNHSFCASSFIQI</sequence>
<dbReference type="EMBL" id="GIFC01002443">
    <property type="protein sequence ID" value="MXU84526.1"/>
    <property type="molecule type" value="Transcribed_RNA"/>
</dbReference>
<feature type="transmembrane region" description="Helical" evidence="1">
    <location>
        <begin position="12"/>
        <end position="33"/>
    </location>
</feature>
<accession>A0A6B0U8S1</accession>
<proteinExistence type="predicted"/>
<keyword evidence="1" id="KW-1133">Transmembrane helix</keyword>
<evidence type="ECO:0000313" key="2">
    <source>
        <dbReference type="EMBL" id="MXU84526.1"/>
    </source>
</evidence>
<protein>
    <submittedName>
        <fullName evidence="2">Putative secreted protein</fullName>
    </submittedName>
</protein>
<keyword evidence="1" id="KW-0472">Membrane</keyword>
<keyword evidence="1" id="KW-0812">Transmembrane</keyword>
<dbReference type="AlphaFoldDB" id="A0A6B0U8S1"/>
<name>A0A6B0U8S1_IXORI</name>
<organism evidence="2">
    <name type="scientific">Ixodes ricinus</name>
    <name type="common">Common tick</name>
    <name type="synonym">Acarus ricinus</name>
    <dbReference type="NCBI Taxonomy" id="34613"/>
    <lineage>
        <taxon>Eukaryota</taxon>
        <taxon>Metazoa</taxon>
        <taxon>Ecdysozoa</taxon>
        <taxon>Arthropoda</taxon>
        <taxon>Chelicerata</taxon>
        <taxon>Arachnida</taxon>
        <taxon>Acari</taxon>
        <taxon>Parasitiformes</taxon>
        <taxon>Ixodida</taxon>
        <taxon>Ixodoidea</taxon>
        <taxon>Ixodidae</taxon>
        <taxon>Ixodinae</taxon>
        <taxon>Ixodes</taxon>
    </lineage>
</organism>